<feature type="chain" id="PRO_5046376205" description="Lipoprotein" evidence="1">
    <location>
        <begin position="29"/>
        <end position="150"/>
    </location>
</feature>
<dbReference type="PROSITE" id="PS51257">
    <property type="entry name" value="PROKAR_LIPOPROTEIN"/>
    <property type="match status" value="1"/>
</dbReference>
<comment type="caution">
    <text evidence="2">The sequence shown here is derived from an EMBL/GenBank/DDBJ whole genome shotgun (WGS) entry which is preliminary data.</text>
</comment>
<evidence type="ECO:0008006" key="4">
    <source>
        <dbReference type="Google" id="ProtNLM"/>
    </source>
</evidence>
<reference evidence="3" key="1">
    <citation type="journal article" date="2019" name="Int. J. Syst. Evol. Microbiol.">
        <title>The Global Catalogue of Microorganisms (GCM) 10K type strain sequencing project: providing services to taxonomists for standard genome sequencing and annotation.</title>
        <authorList>
            <consortium name="The Broad Institute Genomics Platform"/>
            <consortium name="The Broad Institute Genome Sequencing Center for Infectious Disease"/>
            <person name="Wu L."/>
            <person name="Ma J."/>
        </authorList>
    </citation>
    <scope>NUCLEOTIDE SEQUENCE [LARGE SCALE GENOMIC DNA]</scope>
    <source>
        <strain evidence="3">JCM 18952</strain>
    </source>
</reference>
<name>A0ABP9TPC2_9MICC</name>
<organism evidence="2 3">
    <name type="scientific">Paeniglutamicibacter antarcticus</name>
    <dbReference type="NCBI Taxonomy" id="494023"/>
    <lineage>
        <taxon>Bacteria</taxon>
        <taxon>Bacillati</taxon>
        <taxon>Actinomycetota</taxon>
        <taxon>Actinomycetes</taxon>
        <taxon>Micrococcales</taxon>
        <taxon>Micrococcaceae</taxon>
        <taxon>Paeniglutamicibacter</taxon>
    </lineage>
</organism>
<keyword evidence="3" id="KW-1185">Reference proteome</keyword>
<proteinExistence type="predicted"/>
<sequence length="150" mass="15780">MKPNHLHRWRVMAALCVVPLLTTSCYSAGSNNWKAVANGVNGDAGPVEIRSLLIVSTEAGKPGRLLGTLVNDSEEEVNVVISDSDDTISVSLPAKGSYPFDTQPATLDTVADIPGSLVSVSVEAGTAQADLEVPVMDGSLKEYRPYLPGN</sequence>
<dbReference type="EMBL" id="BAABLK010000078">
    <property type="protein sequence ID" value="GAA5228546.1"/>
    <property type="molecule type" value="Genomic_DNA"/>
</dbReference>
<evidence type="ECO:0000256" key="1">
    <source>
        <dbReference type="SAM" id="SignalP"/>
    </source>
</evidence>
<evidence type="ECO:0000313" key="3">
    <source>
        <dbReference type="Proteomes" id="UP001501257"/>
    </source>
</evidence>
<gene>
    <name evidence="2" type="ORF">GCM10025778_30840</name>
</gene>
<keyword evidence="1" id="KW-0732">Signal</keyword>
<feature type="signal peptide" evidence="1">
    <location>
        <begin position="1"/>
        <end position="28"/>
    </location>
</feature>
<accession>A0ABP9TPC2</accession>
<evidence type="ECO:0000313" key="2">
    <source>
        <dbReference type="EMBL" id="GAA5228546.1"/>
    </source>
</evidence>
<protein>
    <recommendedName>
        <fullName evidence="4">Lipoprotein</fullName>
    </recommendedName>
</protein>
<dbReference type="Proteomes" id="UP001501257">
    <property type="component" value="Unassembled WGS sequence"/>
</dbReference>